<reference evidence="1 2" key="1">
    <citation type="submission" date="2019-03" db="EMBL/GenBank/DDBJ databases">
        <title>Genomic Encyclopedia of Type Strains, Phase IV (KMG-IV): sequencing the most valuable type-strain genomes for metagenomic binning, comparative biology and taxonomic classification.</title>
        <authorList>
            <person name="Goeker M."/>
        </authorList>
    </citation>
    <scope>NUCLEOTIDE SEQUENCE [LARGE SCALE GENOMIC DNA]</scope>
    <source>
        <strain evidence="1 2">DSM 21667</strain>
    </source>
</reference>
<dbReference type="AlphaFoldDB" id="A0A4R6YUS3"/>
<evidence type="ECO:0000313" key="1">
    <source>
        <dbReference type="EMBL" id="TDR42102.1"/>
    </source>
</evidence>
<protein>
    <submittedName>
        <fullName evidence="1">Uncharacterized protein</fullName>
    </submittedName>
</protein>
<dbReference type="RefSeq" id="WP_133819593.1">
    <property type="nucleotide sequence ID" value="NZ_SNZH01000009.1"/>
</dbReference>
<sequence>MERIYLSREEREALKEIDRAAVDELVEQALRDRCVSSKGLRLDRCGVYVGAKLRAFERTLRDLASAKSAKKYSEIEYWARRAGSDLQFSIDRMKERVEVEEKEMQLFQIDDHVLTPVRLSENLSVYVSYRWRSTINDEWKFGSITFAHDVEIRIDYTIPAPKRKPSTRKQQEDRQEILYREWEHLVQLSLHAVRDFFRQGGDAETIPKTFRVRVDSYGGGLNNFSAQFWPP</sequence>
<gene>
    <name evidence="1" type="ORF">DFR29_109158</name>
</gene>
<name>A0A4R6YUS3_9GAMM</name>
<keyword evidence="2" id="KW-1185">Reference proteome</keyword>
<proteinExistence type="predicted"/>
<dbReference type="Proteomes" id="UP000295293">
    <property type="component" value="Unassembled WGS sequence"/>
</dbReference>
<comment type="caution">
    <text evidence="1">The sequence shown here is derived from an EMBL/GenBank/DDBJ whole genome shotgun (WGS) entry which is preliminary data.</text>
</comment>
<accession>A0A4R6YUS3</accession>
<dbReference type="OrthoDB" id="8909923at2"/>
<evidence type="ECO:0000313" key="2">
    <source>
        <dbReference type="Proteomes" id="UP000295293"/>
    </source>
</evidence>
<organism evidence="1 2">
    <name type="scientific">Tahibacter aquaticus</name>
    <dbReference type="NCBI Taxonomy" id="520092"/>
    <lineage>
        <taxon>Bacteria</taxon>
        <taxon>Pseudomonadati</taxon>
        <taxon>Pseudomonadota</taxon>
        <taxon>Gammaproteobacteria</taxon>
        <taxon>Lysobacterales</taxon>
        <taxon>Rhodanobacteraceae</taxon>
        <taxon>Tahibacter</taxon>
    </lineage>
</organism>
<dbReference type="EMBL" id="SNZH01000009">
    <property type="protein sequence ID" value="TDR42102.1"/>
    <property type="molecule type" value="Genomic_DNA"/>
</dbReference>